<gene>
    <name evidence="15" type="primary">LOC103483861</name>
    <name evidence="13" type="synonym">103483861</name>
</gene>
<dbReference type="PANTHER" id="PTHR43178:SF14">
    <property type="entry name" value="LIPOAMIDE ACYLTRANSFERASE COMPONENT OF BRANCHED-CHAIN ALPHA-KETO ACID DEHYDROGENASE COMPLEX, MITOCHONDRIAL"/>
    <property type="match status" value="1"/>
</dbReference>
<dbReference type="EC" id="2.3.1.-" evidence="9"/>
<keyword evidence="5 9" id="KW-0450">Lipoyl</keyword>
<dbReference type="InterPro" id="IPR000089">
    <property type="entry name" value="Biotin_lipoyl"/>
</dbReference>
<dbReference type="KEGG" id="cmo:103483861"/>
<evidence type="ECO:0000256" key="3">
    <source>
        <dbReference type="ARBA" id="ARBA00007317"/>
    </source>
</evidence>
<evidence type="ECO:0000256" key="10">
    <source>
        <dbReference type="SAM" id="MobiDB-lite"/>
    </source>
</evidence>
<feature type="domain" description="Lipoyl-binding" evidence="11">
    <location>
        <begin position="96"/>
        <end position="173"/>
    </location>
</feature>
<sequence>MSILTIGRRRISPRNAWAAGCRLLSPFTSQSPSASIPQFSSQQTPESLPHPFPPLGSLSSGRAWLHSHANRFEAWIKGVSKICRFSSQALDGLPLFRLVDIPLAQTGEGIAECELLKWFVQEGDEVEEFQPLCEVQSDKATIEITSRYKGKVGQLLYVPGDIVKVGETLLKVLVEGFEDEIQVSGLTEGHLAKPEVKESRQDKTKNCGVLSTPPVRNLAKQYGIDINDVSGSGTDGRVLKEDVLQYAVEKGILEERVSSAASFREQFDESETHTHAPDGVTWSYEDKKVQLRGFQRAMVKSMAIAAKVPHFHYVEEINCDALLELKASFQGNTTEPNVKHTSLPLLIKSLSMAMSKYPMLNSCFNEDAFEVTLKGSHNIGIAMATPHGLVVPNIKNVQSLSVLEITKELSRLQLLAMENKLSPGDISGGTITLSNIGAIGGKFGSPLLNLPEVSIIAIGRIKKVPQITDDGGVYPSSIMTVNIGADHRVLDGATVARFCNEWKRFIENPELLILHMR</sequence>
<evidence type="ECO:0000313" key="14">
    <source>
        <dbReference type="Proteomes" id="UP001652600"/>
    </source>
</evidence>
<dbReference type="Gene3D" id="3.30.559.10">
    <property type="entry name" value="Chloramphenicol acetyltransferase-like domain"/>
    <property type="match status" value="1"/>
</dbReference>
<evidence type="ECO:0000259" key="12">
    <source>
        <dbReference type="PROSITE" id="PS51826"/>
    </source>
</evidence>
<dbReference type="FunFam" id="3.30.559.10:FF:000007">
    <property type="entry name" value="Dihydrolipoamide acetyltransferase component of pyruvate dehydrogenase complex"/>
    <property type="match status" value="1"/>
</dbReference>
<dbReference type="GO" id="GO:0005759">
    <property type="term" value="C:mitochondrial matrix"/>
    <property type="evidence" value="ECO:0007669"/>
    <property type="project" value="UniProtKB-SubCell"/>
</dbReference>
<dbReference type="SUPFAM" id="SSF51230">
    <property type="entry name" value="Single hybrid motif"/>
    <property type="match status" value="1"/>
</dbReference>
<keyword evidence="6" id="KW-0809">Transit peptide</keyword>
<dbReference type="Pfam" id="PF00198">
    <property type="entry name" value="2-oxoacid_dh"/>
    <property type="match status" value="1"/>
</dbReference>
<dbReference type="Proteomes" id="UP001652600">
    <property type="component" value="Chromosome 6"/>
</dbReference>
<dbReference type="SMR" id="A0A1S3AX39"/>
<dbReference type="OrthoDB" id="15567at2759"/>
<dbReference type="GO" id="GO:0016407">
    <property type="term" value="F:acetyltransferase activity"/>
    <property type="evidence" value="ECO:0007669"/>
    <property type="project" value="TreeGrafter"/>
</dbReference>
<dbReference type="RefSeq" id="XP_008438901.1">
    <property type="nucleotide sequence ID" value="XM_008440679.2"/>
</dbReference>
<dbReference type="InterPro" id="IPR050743">
    <property type="entry name" value="2-oxoacid_DH_E2_comp"/>
</dbReference>
<organism evidence="14 15">
    <name type="scientific">Cucumis melo</name>
    <name type="common">Muskmelon</name>
    <dbReference type="NCBI Taxonomy" id="3656"/>
    <lineage>
        <taxon>Eukaryota</taxon>
        <taxon>Viridiplantae</taxon>
        <taxon>Streptophyta</taxon>
        <taxon>Embryophyta</taxon>
        <taxon>Tracheophyta</taxon>
        <taxon>Spermatophyta</taxon>
        <taxon>Magnoliopsida</taxon>
        <taxon>eudicotyledons</taxon>
        <taxon>Gunneridae</taxon>
        <taxon>Pentapetalae</taxon>
        <taxon>rosids</taxon>
        <taxon>fabids</taxon>
        <taxon>Cucurbitales</taxon>
        <taxon>Cucurbitaceae</taxon>
        <taxon>Benincaseae</taxon>
        <taxon>Cucumis</taxon>
    </lineage>
</organism>
<keyword evidence="4 9" id="KW-0808">Transferase</keyword>
<dbReference type="PANTHER" id="PTHR43178">
    <property type="entry name" value="DIHYDROLIPOAMIDE ACETYLTRANSFERASE COMPONENT OF PYRUVATE DEHYDROGENASE COMPLEX"/>
    <property type="match status" value="1"/>
</dbReference>
<dbReference type="InterPro" id="IPR036625">
    <property type="entry name" value="E3-bd_dom_sf"/>
</dbReference>
<dbReference type="Pfam" id="PF02817">
    <property type="entry name" value="E3_binding"/>
    <property type="match status" value="1"/>
</dbReference>
<proteinExistence type="inferred from homology"/>
<dbReference type="InterPro" id="IPR023213">
    <property type="entry name" value="CAT-like_dom_sf"/>
</dbReference>
<feature type="domain" description="Peripheral subunit-binding (PSBD)" evidence="12">
    <location>
        <begin position="210"/>
        <end position="247"/>
    </location>
</feature>
<feature type="region of interest" description="Disordered" evidence="10">
    <location>
        <begin position="33"/>
        <end position="52"/>
    </location>
</feature>
<comment type="cofactor">
    <cofactor evidence="1 9">
        <name>(R)-lipoate</name>
        <dbReference type="ChEBI" id="CHEBI:83088"/>
    </cofactor>
</comment>
<evidence type="ECO:0000256" key="4">
    <source>
        <dbReference type="ARBA" id="ARBA00022679"/>
    </source>
</evidence>
<reference evidence="15" key="2">
    <citation type="submission" date="2025-04" db="UniProtKB">
        <authorList>
            <consortium name="RefSeq"/>
        </authorList>
    </citation>
    <scope>IDENTIFICATION</scope>
</reference>
<dbReference type="Pfam" id="PF00364">
    <property type="entry name" value="Biotin_lipoyl"/>
    <property type="match status" value="1"/>
</dbReference>
<dbReference type="InterPro" id="IPR004167">
    <property type="entry name" value="PSBD"/>
</dbReference>
<dbReference type="GeneID" id="103483861"/>
<evidence type="ECO:0000256" key="1">
    <source>
        <dbReference type="ARBA" id="ARBA00001938"/>
    </source>
</evidence>
<evidence type="ECO:0000256" key="8">
    <source>
        <dbReference type="ARBA" id="ARBA00023315"/>
    </source>
</evidence>
<dbReference type="eggNOG" id="KOG0558">
    <property type="taxonomic scope" value="Eukaryota"/>
</dbReference>
<dbReference type="Gramene" id="MELO3C006679.2.1">
    <property type="protein sequence ID" value="MELO3C006679.2.1"/>
    <property type="gene ID" value="MELO3C006679.2"/>
</dbReference>
<evidence type="ECO:0000256" key="2">
    <source>
        <dbReference type="ARBA" id="ARBA00004305"/>
    </source>
</evidence>
<dbReference type="GO" id="GO:0009646">
    <property type="term" value="P:response to absence of light"/>
    <property type="evidence" value="ECO:0007669"/>
    <property type="project" value="EnsemblPlants"/>
</dbReference>
<keyword evidence="8 9" id="KW-0012">Acyltransferase</keyword>
<dbReference type="InterPro" id="IPR001078">
    <property type="entry name" value="2-oxoacid_DH_actylTfrase"/>
</dbReference>
<evidence type="ECO:0000256" key="9">
    <source>
        <dbReference type="RuleBase" id="RU003423"/>
    </source>
</evidence>
<accession>A0A1S3AX39</accession>
<reference evidence="13" key="1">
    <citation type="submission" date="2023-03" db="UniProtKB">
        <authorList>
            <consortium name="EnsemblPlants"/>
        </authorList>
    </citation>
    <scope>IDENTIFICATION</scope>
</reference>
<comment type="subcellular location">
    <subcellularLocation>
        <location evidence="2">Mitochondrion matrix</location>
    </subcellularLocation>
</comment>
<dbReference type="GO" id="GO:0043754">
    <property type="term" value="F:dihydrolipoamide branched chain acyltransferase activity"/>
    <property type="evidence" value="ECO:0007669"/>
    <property type="project" value="EnsemblPlants"/>
</dbReference>
<protein>
    <recommendedName>
        <fullName evidence="9">Dihydrolipoamide acetyltransferase component of pyruvate dehydrogenase complex</fullName>
        <ecNumber evidence="9">2.3.1.-</ecNumber>
    </recommendedName>
</protein>
<dbReference type="SUPFAM" id="SSF52777">
    <property type="entry name" value="CoA-dependent acyltransferases"/>
    <property type="match status" value="1"/>
</dbReference>
<evidence type="ECO:0000313" key="15">
    <source>
        <dbReference type="RefSeq" id="XP_008438901.1"/>
    </source>
</evidence>
<keyword evidence="14" id="KW-1185">Reference proteome</keyword>
<evidence type="ECO:0000313" key="13">
    <source>
        <dbReference type="EnsemblPlants" id="MELO3C006679.2.1"/>
    </source>
</evidence>
<dbReference type="EnsemblPlants" id="MELO3C006679.2.1">
    <property type="protein sequence ID" value="MELO3C006679.2.1"/>
    <property type="gene ID" value="MELO3C006679.2"/>
</dbReference>
<dbReference type="SUPFAM" id="SSF47005">
    <property type="entry name" value="Peripheral subunit-binding domain of 2-oxo acid dehydrogenase complex"/>
    <property type="match status" value="1"/>
</dbReference>
<dbReference type="GO" id="GO:0043617">
    <property type="term" value="P:cellular response to sucrose starvation"/>
    <property type="evidence" value="ECO:0007669"/>
    <property type="project" value="EnsemblPlants"/>
</dbReference>
<feature type="compositionally biased region" description="Polar residues" evidence="10">
    <location>
        <begin position="33"/>
        <end position="46"/>
    </location>
</feature>
<comment type="similarity">
    <text evidence="3 9">Belongs to the 2-oxoacid dehydrogenase family.</text>
</comment>
<evidence type="ECO:0000259" key="11">
    <source>
        <dbReference type="PROSITE" id="PS50968"/>
    </source>
</evidence>
<dbReference type="Gene3D" id="2.40.50.100">
    <property type="match status" value="1"/>
</dbReference>
<dbReference type="InterPro" id="IPR011053">
    <property type="entry name" value="Single_hybrid_motif"/>
</dbReference>
<dbReference type="PROSITE" id="PS51826">
    <property type="entry name" value="PSBD"/>
    <property type="match status" value="1"/>
</dbReference>
<evidence type="ECO:0000256" key="6">
    <source>
        <dbReference type="ARBA" id="ARBA00022946"/>
    </source>
</evidence>
<dbReference type="CDD" id="cd06849">
    <property type="entry name" value="lipoyl_domain"/>
    <property type="match status" value="1"/>
</dbReference>
<keyword evidence="7" id="KW-0496">Mitochondrion</keyword>
<evidence type="ECO:0000256" key="5">
    <source>
        <dbReference type="ARBA" id="ARBA00022823"/>
    </source>
</evidence>
<name>A0A1S3AX39_CUCME</name>
<dbReference type="AlphaFoldDB" id="A0A1S3AX39"/>
<dbReference type="PROSITE" id="PS50968">
    <property type="entry name" value="BIOTINYL_LIPOYL"/>
    <property type="match status" value="1"/>
</dbReference>
<dbReference type="InterPro" id="IPR003016">
    <property type="entry name" value="2-oxoA_DH_lipoyl-BS"/>
</dbReference>
<dbReference type="GO" id="GO:0031405">
    <property type="term" value="F:lipoic acid binding"/>
    <property type="evidence" value="ECO:0007669"/>
    <property type="project" value="TreeGrafter"/>
</dbReference>
<dbReference type="PROSITE" id="PS00189">
    <property type="entry name" value="LIPOYL"/>
    <property type="match status" value="1"/>
</dbReference>
<dbReference type="Gene3D" id="4.10.320.10">
    <property type="entry name" value="E3-binding domain"/>
    <property type="match status" value="1"/>
</dbReference>
<dbReference type="InParanoid" id="A0A1S3AX39"/>
<dbReference type="GO" id="GO:0009744">
    <property type="term" value="P:response to sucrose"/>
    <property type="evidence" value="ECO:0007669"/>
    <property type="project" value="EnsemblPlants"/>
</dbReference>
<dbReference type="FunFam" id="2.40.50.100:FF:000013">
    <property type="entry name" value="Dihydrolipoamide acetyltransferase component of pyruvate dehydrogenase complex"/>
    <property type="match status" value="1"/>
</dbReference>
<evidence type="ECO:0000256" key="7">
    <source>
        <dbReference type="ARBA" id="ARBA00023128"/>
    </source>
</evidence>